<feature type="non-terminal residue" evidence="4">
    <location>
        <position position="1"/>
    </location>
</feature>
<dbReference type="PANTHER" id="PTHR43046:SF14">
    <property type="entry name" value="MUTT_NUDIX FAMILY PROTEIN"/>
    <property type="match status" value="1"/>
</dbReference>
<evidence type="ECO:0000313" key="5">
    <source>
        <dbReference type="Proteomes" id="UP001288944"/>
    </source>
</evidence>
<dbReference type="SUPFAM" id="SSF55811">
    <property type="entry name" value="Nudix"/>
    <property type="match status" value="1"/>
</dbReference>
<name>A0AAW9K4Z1_CLOPF</name>
<dbReference type="AlphaFoldDB" id="A0AAW9K4Z1"/>
<evidence type="ECO:0000259" key="3">
    <source>
        <dbReference type="PROSITE" id="PS51462"/>
    </source>
</evidence>
<comment type="caution">
    <text evidence="4">The sequence shown here is derived from an EMBL/GenBank/DDBJ whole genome shotgun (WGS) entry which is preliminary data.</text>
</comment>
<keyword evidence="2" id="KW-0378">Hydrolase</keyword>
<dbReference type="InterPro" id="IPR015797">
    <property type="entry name" value="NUDIX_hydrolase-like_dom_sf"/>
</dbReference>
<sequence>FNYRVAGILIHDNKLLIMKDDNSPYYYIPGGRVRMHETSESAIIREIKEEVKIETKVNRLLWVVENLFIEEQSGDRFHEIGLYYLLDIKDESIFKKGNEFITNENGQHNLMFTWVELVKIKDLYIYPLFLKEKIMNLPNCVEHIIETKE</sequence>
<protein>
    <submittedName>
        <fullName evidence="4">NUDIX domain-containing protein</fullName>
    </submittedName>
</protein>
<dbReference type="InterPro" id="IPR000086">
    <property type="entry name" value="NUDIX_hydrolase_dom"/>
</dbReference>
<organism evidence="4 5">
    <name type="scientific">Clostridium perfringens</name>
    <dbReference type="NCBI Taxonomy" id="1502"/>
    <lineage>
        <taxon>Bacteria</taxon>
        <taxon>Bacillati</taxon>
        <taxon>Bacillota</taxon>
        <taxon>Clostridia</taxon>
        <taxon>Eubacteriales</taxon>
        <taxon>Clostridiaceae</taxon>
        <taxon>Clostridium</taxon>
    </lineage>
</organism>
<reference evidence="4" key="1">
    <citation type="submission" date="2019-11" db="EMBL/GenBank/DDBJ databases">
        <title>Characterization of Clostridium perfringens isolates from swine manure treated agricultural soils.</title>
        <authorList>
            <person name="Wushke S.T."/>
        </authorList>
    </citation>
    <scope>NUCLEOTIDE SEQUENCE</scope>
    <source>
        <strain evidence="4">X62</strain>
    </source>
</reference>
<evidence type="ECO:0000256" key="2">
    <source>
        <dbReference type="ARBA" id="ARBA00022801"/>
    </source>
</evidence>
<dbReference type="Pfam" id="PF00293">
    <property type="entry name" value="NUDIX"/>
    <property type="match status" value="1"/>
</dbReference>
<dbReference type="GO" id="GO:0016787">
    <property type="term" value="F:hydrolase activity"/>
    <property type="evidence" value="ECO:0007669"/>
    <property type="project" value="UniProtKB-KW"/>
</dbReference>
<evidence type="ECO:0000256" key="1">
    <source>
        <dbReference type="ARBA" id="ARBA00001946"/>
    </source>
</evidence>
<dbReference type="PROSITE" id="PS51462">
    <property type="entry name" value="NUDIX"/>
    <property type="match status" value="1"/>
</dbReference>
<feature type="domain" description="Nudix hydrolase" evidence="3">
    <location>
        <begin position="1"/>
        <end position="137"/>
    </location>
</feature>
<gene>
    <name evidence="4" type="ORF">GNF83_19390</name>
</gene>
<dbReference type="Proteomes" id="UP001288944">
    <property type="component" value="Unassembled WGS sequence"/>
</dbReference>
<evidence type="ECO:0000313" key="4">
    <source>
        <dbReference type="EMBL" id="MDZ7543297.1"/>
    </source>
</evidence>
<dbReference type="EMBL" id="WNUR01001031">
    <property type="protein sequence ID" value="MDZ7543297.1"/>
    <property type="molecule type" value="Genomic_DNA"/>
</dbReference>
<dbReference type="PANTHER" id="PTHR43046">
    <property type="entry name" value="GDP-MANNOSE MANNOSYL HYDROLASE"/>
    <property type="match status" value="1"/>
</dbReference>
<accession>A0AAW9K4Z1</accession>
<dbReference type="CDD" id="cd04688">
    <property type="entry name" value="NUDIX_Hydrolase"/>
    <property type="match status" value="1"/>
</dbReference>
<comment type="cofactor">
    <cofactor evidence="1">
        <name>Mg(2+)</name>
        <dbReference type="ChEBI" id="CHEBI:18420"/>
    </cofactor>
</comment>
<proteinExistence type="predicted"/>
<dbReference type="Gene3D" id="3.90.79.10">
    <property type="entry name" value="Nucleoside Triphosphate Pyrophosphohydrolase"/>
    <property type="match status" value="1"/>
</dbReference>